<feature type="active site" description="Nucleophile" evidence="7">
    <location>
        <position position="512"/>
    </location>
</feature>
<dbReference type="STRING" id="484498.SAMN05421686_10272"/>
<evidence type="ECO:0000313" key="10">
    <source>
        <dbReference type="Proteomes" id="UP000185639"/>
    </source>
</evidence>
<dbReference type="Pfam" id="PF20142">
    <property type="entry name" value="Scaffold"/>
    <property type="match status" value="1"/>
</dbReference>
<sequence>MTCINRKTPNSHTHRVPLIVGGVCVLLLFAALAASLHTRPFMPPNVAQEHMEHWLIEGARKVAGEVRLRHIRNMEPFYLKRNYQPIWLDSYQLRPEAHELIELLRETSVDDWRNYGYSLDTLEREMRKLTNLPEQATAMEVLLTDAFVTYAEQALNNELIPNADENDHPTMRKVVLSGEDRITEEQIITLLHESVRQNKLDELLAGMAPQHDGYRRLRAELKRYRDIDRSGGWRPISHELTLNAGDRHVEVPYLRWLLDQYGDLPKGTLAWFLGDKSEKTLRAPAREKNPDLSKPEYLFDGPMRAAISSFQQRHKLESTGKLNKETIDRLNIPPYQTAQRIALNMKRWRQLPNDLGDRHIMVNMADYSMRLMNGGSPELEMKVIIGRLDRRTPVMTDLMRIIEIAPTWTVPPRIASSYLLPKLKRNPDYLKEKGFDVLQWRNGSAVHVSADDINWKNYSGRNLPYTFVQRPGKLNALGTVKFLFPNDQSIYLHDTSSPELFARDQRALSSGCVRVEKPRLLAEKLLQSQDGWHRGRIDEAIDHNRTSRIRIKDPVPVHLMYWTTWVDDDGTLQIRDDVYQRDLIGGTATHASL</sequence>
<evidence type="ECO:0000256" key="7">
    <source>
        <dbReference type="PROSITE-ProRule" id="PRU01373"/>
    </source>
</evidence>
<dbReference type="Pfam" id="PF03734">
    <property type="entry name" value="YkuD"/>
    <property type="match status" value="1"/>
</dbReference>
<feature type="active site" description="Proton donor/acceptor" evidence="7">
    <location>
        <position position="493"/>
    </location>
</feature>
<evidence type="ECO:0000256" key="3">
    <source>
        <dbReference type="ARBA" id="ARBA00022679"/>
    </source>
</evidence>
<dbReference type="Proteomes" id="UP000185639">
    <property type="component" value="Unassembled WGS sequence"/>
</dbReference>
<keyword evidence="5 7" id="KW-0573">Peptidoglycan synthesis</keyword>
<dbReference type="InterPro" id="IPR002477">
    <property type="entry name" value="Peptidoglycan-bd-like"/>
</dbReference>
<dbReference type="InterPro" id="IPR005490">
    <property type="entry name" value="LD_TPept_cat_dom"/>
</dbReference>
<keyword evidence="10" id="KW-1185">Reference proteome</keyword>
<dbReference type="OrthoDB" id="9778545at2"/>
<dbReference type="CDD" id="cd16913">
    <property type="entry name" value="YkuD_like"/>
    <property type="match status" value="1"/>
</dbReference>
<evidence type="ECO:0000313" key="9">
    <source>
        <dbReference type="EMBL" id="SIS49726.1"/>
    </source>
</evidence>
<evidence type="ECO:0000256" key="6">
    <source>
        <dbReference type="ARBA" id="ARBA00023316"/>
    </source>
</evidence>
<dbReference type="AlphaFoldDB" id="A0A1N7JKG0"/>
<name>A0A1N7JKG0_9GAMM</name>
<evidence type="ECO:0000256" key="5">
    <source>
        <dbReference type="ARBA" id="ARBA00022984"/>
    </source>
</evidence>
<dbReference type="UniPathway" id="UPA00219"/>
<protein>
    <submittedName>
        <fullName evidence="9">Murein L,D-transpeptidase YcbB/YkuD</fullName>
    </submittedName>
</protein>
<dbReference type="SUPFAM" id="SSF141523">
    <property type="entry name" value="L,D-transpeptidase catalytic domain-like"/>
    <property type="match status" value="1"/>
</dbReference>
<organism evidence="9 10">
    <name type="scientific">Thalassolituus maritimus</name>
    <dbReference type="NCBI Taxonomy" id="484498"/>
    <lineage>
        <taxon>Bacteria</taxon>
        <taxon>Pseudomonadati</taxon>
        <taxon>Pseudomonadota</taxon>
        <taxon>Gammaproteobacteria</taxon>
        <taxon>Oceanospirillales</taxon>
        <taxon>Oceanospirillaceae</taxon>
        <taxon>Thalassolituus</taxon>
    </lineage>
</organism>
<gene>
    <name evidence="9" type="ORF">SAMN05421686_10272</name>
</gene>
<dbReference type="InterPro" id="IPR036365">
    <property type="entry name" value="PGBD-like_sf"/>
</dbReference>
<proteinExistence type="inferred from homology"/>
<dbReference type="GO" id="GO:0016740">
    <property type="term" value="F:transferase activity"/>
    <property type="evidence" value="ECO:0007669"/>
    <property type="project" value="UniProtKB-KW"/>
</dbReference>
<evidence type="ECO:0000256" key="1">
    <source>
        <dbReference type="ARBA" id="ARBA00004752"/>
    </source>
</evidence>
<feature type="domain" description="L,D-TPase catalytic" evidence="8">
    <location>
        <begin position="358"/>
        <end position="552"/>
    </location>
</feature>
<reference evidence="10" key="1">
    <citation type="submission" date="2017-01" db="EMBL/GenBank/DDBJ databases">
        <authorList>
            <person name="Varghese N."/>
            <person name="Submissions S."/>
        </authorList>
    </citation>
    <scope>NUCLEOTIDE SEQUENCE [LARGE SCALE GENOMIC DNA]</scope>
    <source>
        <strain evidence="10">DSM 24913</strain>
    </source>
</reference>
<comment type="similarity">
    <text evidence="2">Belongs to the YkuD family.</text>
</comment>
<dbReference type="EMBL" id="FTOH01000002">
    <property type="protein sequence ID" value="SIS49726.1"/>
    <property type="molecule type" value="Genomic_DNA"/>
</dbReference>
<evidence type="ECO:0000259" key="8">
    <source>
        <dbReference type="PROSITE" id="PS52029"/>
    </source>
</evidence>
<accession>A0A1N7JKG0</accession>
<dbReference type="GO" id="GO:0071555">
    <property type="term" value="P:cell wall organization"/>
    <property type="evidence" value="ECO:0007669"/>
    <property type="project" value="UniProtKB-UniRule"/>
</dbReference>
<keyword evidence="4 7" id="KW-0133">Cell shape</keyword>
<keyword evidence="3" id="KW-0808">Transferase</keyword>
<dbReference type="Gene3D" id="1.10.101.10">
    <property type="entry name" value="PGBD-like superfamily/PGBD"/>
    <property type="match status" value="1"/>
</dbReference>
<dbReference type="SUPFAM" id="SSF47090">
    <property type="entry name" value="PGBD-like"/>
    <property type="match status" value="1"/>
</dbReference>
<dbReference type="InterPro" id="IPR052905">
    <property type="entry name" value="LD-transpeptidase_YkuD-like"/>
</dbReference>
<dbReference type="PROSITE" id="PS52029">
    <property type="entry name" value="LD_TPASE"/>
    <property type="match status" value="1"/>
</dbReference>
<dbReference type="GO" id="GO:0004180">
    <property type="term" value="F:carboxypeptidase activity"/>
    <property type="evidence" value="ECO:0007669"/>
    <property type="project" value="UniProtKB-ARBA"/>
</dbReference>
<dbReference type="InterPro" id="IPR038063">
    <property type="entry name" value="Transpep_catalytic_dom"/>
</dbReference>
<dbReference type="Gene3D" id="2.40.440.10">
    <property type="entry name" value="L,D-transpeptidase catalytic domain-like"/>
    <property type="match status" value="1"/>
</dbReference>
<comment type="pathway">
    <text evidence="1 7">Cell wall biogenesis; peptidoglycan biosynthesis.</text>
</comment>
<dbReference type="PANTHER" id="PTHR41533">
    <property type="entry name" value="L,D-TRANSPEPTIDASE HI_1667-RELATED"/>
    <property type="match status" value="1"/>
</dbReference>
<dbReference type="Pfam" id="PF01471">
    <property type="entry name" value="PG_binding_1"/>
    <property type="match status" value="1"/>
</dbReference>
<evidence type="ECO:0000256" key="2">
    <source>
        <dbReference type="ARBA" id="ARBA00005992"/>
    </source>
</evidence>
<evidence type="ECO:0000256" key="4">
    <source>
        <dbReference type="ARBA" id="ARBA00022960"/>
    </source>
</evidence>
<keyword evidence="6 7" id="KW-0961">Cell wall biogenesis/degradation</keyword>
<dbReference type="InterPro" id="IPR036366">
    <property type="entry name" value="PGBDSf"/>
</dbReference>
<dbReference type="GO" id="GO:0009252">
    <property type="term" value="P:peptidoglycan biosynthetic process"/>
    <property type="evidence" value="ECO:0007669"/>
    <property type="project" value="UniProtKB-UniPathway"/>
</dbReference>
<dbReference type="GO" id="GO:0008360">
    <property type="term" value="P:regulation of cell shape"/>
    <property type="evidence" value="ECO:0007669"/>
    <property type="project" value="UniProtKB-UniRule"/>
</dbReference>
<dbReference type="InterPro" id="IPR045380">
    <property type="entry name" value="LD_TPept_scaffold_dom"/>
</dbReference>
<dbReference type="PANTHER" id="PTHR41533:SF2">
    <property type="entry name" value="BLR7131 PROTEIN"/>
    <property type="match status" value="1"/>
</dbReference>